<dbReference type="Proteomes" id="UP000790709">
    <property type="component" value="Unassembled WGS sequence"/>
</dbReference>
<comment type="caution">
    <text evidence="1">The sequence shown here is derived from an EMBL/GenBank/DDBJ whole genome shotgun (WGS) entry which is preliminary data.</text>
</comment>
<name>A0ACB8B545_9AGAM</name>
<evidence type="ECO:0000313" key="1">
    <source>
        <dbReference type="EMBL" id="KAH7920901.1"/>
    </source>
</evidence>
<keyword evidence="2" id="KW-1185">Reference proteome</keyword>
<proteinExistence type="predicted"/>
<sequence>MSVPVSFAEDLWIRRAFGVAGYTFLVWDYILTFEDEVKYIWMAPWTLTKAFFLVNRYGNLASQTFVRIEETGLLSHGSQTWCHGFDVFSTIYVLLATESIHILVLLRAWAIWGCTRRMAAWLISIYTTYTLLSLGMIVYGINTASCRSLFLCLALVPFSDSLSLVYTFEHLEIIRICVGHMPRKSDITMALILF</sequence>
<organism evidence="1 2">
    <name type="scientific">Leucogyrophana mollusca</name>
    <dbReference type="NCBI Taxonomy" id="85980"/>
    <lineage>
        <taxon>Eukaryota</taxon>
        <taxon>Fungi</taxon>
        <taxon>Dikarya</taxon>
        <taxon>Basidiomycota</taxon>
        <taxon>Agaricomycotina</taxon>
        <taxon>Agaricomycetes</taxon>
        <taxon>Agaricomycetidae</taxon>
        <taxon>Boletales</taxon>
        <taxon>Boletales incertae sedis</taxon>
        <taxon>Leucogyrophana</taxon>
    </lineage>
</organism>
<gene>
    <name evidence="1" type="ORF">BV22DRAFT_1020366</name>
</gene>
<protein>
    <submittedName>
        <fullName evidence="1">Uncharacterized protein</fullName>
    </submittedName>
</protein>
<dbReference type="EMBL" id="MU266552">
    <property type="protein sequence ID" value="KAH7920901.1"/>
    <property type="molecule type" value="Genomic_DNA"/>
</dbReference>
<evidence type="ECO:0000313" key="2">
    <source>
        <dbReference type="Proteomes" id="UP000790709"/>
    </source>
</evidence>
<accession>A0ACB8B545</accession>
<reference evidence="1" key="1">
    <citation type="journal article" date="2021" name="New Phytol.">
        <title>Evolutionary innovations through gain and loss of genes in the ectomycorrhizal Boletales.</title>
        <authorList>
            <person name="Wu G."/>
            <person name="Miyauchi S."/>
            <person name="Morin E."/>
            <person name="Kuo A."/>
            <person name="Drula E."/>
            <person name="Varga T."/>
            <person name="Kohler A."/>
            <person name="Feng B."/>
            <person name="Cao Y."/>
            <person name="Lipzen A."/>
            <person name="Daum C."/>
            <person name="Hundley H."/>
            <person name="Pangilinan J."/>
            <person name="Johnson J."/>
            <person name="Barry K."/>
            <person name="LaButti K."/>
            <person name="Ng V."/>
            <person name="Ahrendt S."/>
            <person name="Min B."/>
            <person name="Choi I.G."/>
            <person name="Park H."/>
            <person name="Plett J.M."/>
            <person name="Magnuson J."/>
            <person name="Spatafora J.W."/>
            <person name="Nagy L.G."/>
            <person name="Henrissat B."/>
            <person name="Grigoriev I.V."/>
            <person name="Yang Z.L."/>
            <person name="Xu J."/>
            <person name="Martin F.M."/>
        </authorList>
    </citation>
    <scope>NUCLEOTIDE SEQUENCE</scope>
    <source>
        <strain evidence="1">KUC20120723A-06</strain>
    </source>
</reference>